<evidence type="ECO:0000313" key="2">
    <source>
        <dbReference type="EMBL" id="AZP04118.1"/>
    </source>
</evidence>
<evidence type="ECO:0000259" key="1">
    <source>
        <dbReference type="Pfam" id="PF01636"/>
    </source>
</evidence>
<dbReference type="RefSeq" id="WP_126109220.1">
    <property type="nucleotide sequence ID" value="NZ_CP034465.1"/>
</dbReference>
<dbReference type="Proteomes" id="UP000273326">
    <property type="component" value="Chromosome"/>
</dbReference>
<dbReference type="InterPro" id="IPR002575">
    <property type="entry name" value="Aminoglycoside_PTrfase"/>
</dbReference>
<dbReference type="SUPFAM" id="SSF56112">
    <property type="entry name" value="Protein kinase-like (PK-like)"/>
    <property type="match status" value="1"/>
</dbReference>
<dbReference type="InterPro" id="IPR011009">
    <property type="entry name" value="Kinase-like_dom_sf"/>
</dbReference>
<protein>
    <submittedName>
        <fullName evidence="2">Aminoglycoside phosphotransferase family protein</fullName>
    </submittedName>
</protein>
<dbReference type="Gene3D" id="3.90.1200.10">
    <property type="match status" value="1"/>
</dbReference>
<dbReference type="AlphaFoldDB" id="A0A3Q9BK01"/>
<evidence type="ECO:0000313" key="3">
    <source>
        <dbReference type="Proteomes" id="UP000273326"/>
    </source>
</evidence>
<dbReference type="KEGG" id="jeh:EJN90_05225"/>
<proteinExistence type="predicted"/>
<feature type="domain" description="Aminoglycoside phosphotransferase" evidence="1">
    <location>
        <begin position="41"/>
        <end position="222"/>
    </location>
</feature>
<dbReference type="Pfam" id="PF01636">
    <property type="entry name" value="APH"/>
    <property type="match status" value="1"/>
</dbReference>
<dbReference type="GO" id="GO:0016740">
    <property type="term" value="F:transferase activity"/>
    <property type="evidence" value="ECO:0007669"/>
    <property type="project" value="UniProtKB-KW"/>
</dbReference>
<dbReference type="OrthoDB" id="2199595at2"/>
<sequence length="312" mass="36210">MSIEKINVGQSKYEEIQTLLSIDSIQAIEQFIDPELDKIYDTYLISLPSDQYVLKKAQESEVEAYRILANTAESFSVPDFIDCYECNQVEWILIEYAAGNDLQILDEISAKKTGESLAQIASYFYYSETPENVEKSMEASIKRLLKLPPNSVLNQAYRLYLERRKNMPRTFVHDDLLPINVLSHKGEITIIDWGYGRKGTYVNDVARFHSFYSNQKDSYEKGFSFLGEEKDREIFLNAYFDGLTGELKKQLSKEQFLFDVQLEMLNQYLLNINHLKTISSSSLSSEWDTFFYEKATDQAELLLKRRKSIPSN</sequence>
<keyword evidence="2" id="KW-0808">Transferase</keyword>
<organism evidence="2 3">
    <name type="scientific">Jeotgalibaca ciconiae</name>
    <dbReference type="NCBI Taxonomy" id="2496265"/>
    <lineage>
        <taxon>Bacteria</taxon>
        <taxon>Bacillati</taxon>
        <taxon>Bacillota</taxon>
        <taxon>Bacilli</taxon>
        <taxon>Lactobacillales</taxon>
        <taxon>Carnobacteriaceae</taxon>
        <taxon>Jeotgalibaca</taxon>
    </lineage>
</organism>
<keyword evidence="3" id="KW-1185">Reference proteome</keyword>
<reference evidence="3" key="1">
    <citation type="submission" date="2018-12" db="EMBL/GenBank/DDBJ databases">
        <title>Complete genome sequencing of Jeotgalibaca sp. H21T32.</title>
        <authorList>
            <person name="Bae J.-W."/>
            <person name="Lee S.-Y."/>
        </authorList>
    </citation>
    <scope>NUCLEOTIDE SEQUENCE [LARGE SCALE GENOMIC DNA]</scope>
    <source>
        <strain evidence="3">H21T32</strain>
    </source>
</reference>
<accession>A0A3Q9BK01</accession>
<gene>
    <name evidence="2" type="ORF">EJN90_05225</name>
</gene>
<dbReference type="EMBL" id="CP034465">
    <property type="protein sequence ID" value="AZP04118.1"/>
    <property type="molecule type" value="Genomic_DNA"/>
</dbReference>
<name>A0A3Q9BK01_9LACT</name>